<evidence type="ECO:0000259" key="2">
    <source>
        <dbReference type="PROSITE" id="PS51029"/>
    </source>
</evidence>
<feature type="compositionally biased region" description="Acidic residues" evidence="1">
    <location>
        <begin position="134"/>
        <end position="173"/>
    </location>
</feature>
<protein>
    <recommendedName>
        <fullName evidence="2">MADF domain-containing protein</fullName>
    </recommendedName>
</protein>
<dbReference type="Gene3D" id="1.10.10.60">
    <property type="entry name" value="Homeodomain-like"/>
    <property type="match status" value="1"/>
</dbReference>
<feature type="region of interest" description="Disordered" evidence="1">
    <location>
        <begin position="73"/>
        <end position="92"/>
    </location>
</feature>
<dbReference type="InterPro" id="IPR039353">
    <property type="entry name" value="TF_Adf1"/>
</dbReference>
<name>A0AAQ4DQZ3_AMBAM</name>
<dbReference type="Proteomes" id="UP001321473">
    <property type="component" value="Unassembled WGS sequence"/>
</dbReference>
<reference evidence="3 4" key="1">
    <citation type="journal article" date="2023" name="Arcadia Sci">
        <title>De novo assembly of a long-read Amblyomma americanum tick genome.</title>
        <authorList>
            <person name="Chou S."/>
            <person name="Poskanzer K.E."/>
            <person name="Rollins M."/>
            <person name="Thuy-Boun P.S."/>
        </authorList>
    </citation>
    <scope>NUCLEOTIDE SEQUENCE [LARGE SCALE GENOMIC DNA]</scope>
    <source>
        <strain evidence="3">F_SG_1</strain>
        <tissue evidence="3">Salivary glands</tissue>
    </source>
</reference>
<feature type="compositionally biased region" description="Basic and acidic residues" evidence="1">
    <location>
        <begin position="73"/>
        <end position="82"/>
    </location>
</feature>
<accession>A0AAQ4DQZ3</accession>
<dbReference type="PROSITE" id="PS51029">
    <property type="entry name" value="MADF"/>
    <property type="match status" value="1"/>
</dbReference>
<dbReference type="AlphaFoldDB" id="A0AAQ4DQZ3"/>
<gene>
    <name evidence="3" type="ORF">V5799_032507</name>
</gene>
<sequence>MSRGLFNEVLVIEVSKRPLLRDVKDNNFRNKSTKESLWEEVKDAIRAIDDTVTVEEIIARWKNLKDAYRRKIKDEKDGKKSESGATAKTAWPHLKQMEFLRDSMETRRRLPRSRRPRLEDPDIIFAALGNGDISDIDDDEEEVDEAGDLDDAVDGDWDNQQELSDSSDEEEPDKESAREYGSWCRKPFEKPAAEFKPVADENESYRYPLLTPYEYFS</sequence>
<comment type="caution">
    <text evidence="3">The sequence shown here is derived from an EMBL/GenBank/DDBJ whole genome shotgun (WGS) entry which is preliminary data.</text>
</comment>
<dbReference type="PANTHER" id="PTHR12243">
    <property type="entry name" value="MADF DOMAIN TRANSCRIPTION FACTOR"/>
    <property type="match status" value="1"/>
</dbReference>
<dbReference type="PANTHER" id="PTHR12243:SF67">
    <property type="entry name" value="COREPRESSOR OF PANGOLIN, ISOFORM A-RELATED"/>
    <property type="match status" value="1"/>
</dbReference>
<dbReference type="InterPro" id="IPR006578">
    <property type="entry name" value="MADF-dom"/>
</dbReference>
<feature type="domain" description="MADF" evidence="2">
    <location>
        <begin position="9"/>
        <end position="105"/>
    </location>
</feature>
<dbReference type="GO" id="GO:0005634">
    <property type="term" value="C:nucleus"/>
    <property type="evidence" value="ECO:0007669"/>
    <property type="project" value="TreeGrafter"/>
</dbReference>
<feature type="region of interest" description="Disordered" evidence="1">
    <location>
        <begin position="129"/>
        <end position="183"/>
    </location>
</feature>
<keyword evidence="4" id="KW-1185">Reference proteome</keyword>
<evidence type="ECO:0000313" key="4">
    <source>
        <dbReference type="Proteomes" id="UP001321473"/>
    </source>
</evidence>
<dbReference type="GO" id="GO:0006357">
    <property type="term" value="P:regulation of transcription by RNA polymerase II"/>
    <property type="evidence" value="ECO:0007669"/>
    <property type="project" value="TreeGrafter"/>
</dbReference>
<evidence type="ECO:0000256" key="1">
    <source>
        <dbReference type="SAM" id="MobiDB-lite"/>
    </source>
</evidence>
<evidence type="ECO:0000313" key="3">
    <source>
        <dbReference type="EMBL" id="KAK8764883.1"/>
    </source>
</evidence>
<dbReference type="SMART" id="SM00595">
    <property type="entry name" value="MADF"/>
    <property type="match status" value="1"/>
</dbReference>
<feature type="non-terminal residue" evidence="3">
    <location>
        <position position="217"/>
    </location>
</feature>
<dbReference type="Pfam" id="PF10545">
    <property type="entry name" value="MADF_DNA_bdg"/>
    <property type="match status" value="1"/>
</dbReference>
<organism evidence="3 4">
    <name type="scientific">Amblyomma americanum</name>
    <name type="common">Lone star tick</name>
    <dbReference type="NCBI Taxonomy" id="6943"/>
    <lineage>
        <taxon>Eukaryota</taxon>
        <taxon>Metazoa</taxon>
        <taxon>Ecdysozoa</taxon>
        <taxon>Arthropoda</taxon>
        <taxon>Chelicerata</taxon>
        <taxon>Arachnida</taxon>
        <taxon>Acari</taxon>
        <taxon>Parasitiformes</taxon>
        <taxon>Ixodida</taxon>
        <taxon>Ixodoidea</taxon>
        <taxon>Ixodidae</taxon>
        <taxon>Amblyomminae</taxon>
        <taxon>Amblyomma</taxon>
    </lineage>
</organism>
<dbReference type="GO" id="GO:0005667">
    <property type="term" value="C:transcription regulator complex"/>
    <property type="evidence" value="ECO:0007669"/>
    <property type="project" value="TreeGrafter"/>
</dbReference>
<proteinExistence type="predicted"/>
<dbReference type="EMBL" id="JARKHS020027969">
    <property type="protein sequence ID" value="KAK8764883.1"/>
    <property type="molecule type" value="Genomic_DNA"/>
</dbReference>